<evidence type="ECO:0000313" key="1">
    <source>
        <dbReference type="EMBL" id="MBB6254777.1"/>
    </source>
</evidence>
<organism evidence="1 2">
    <name type="scientific">Nitrospirillum iridis</name>
    <dbReference type="NCBI Taxonomy" id="765888"/>
    <lineage>
        <taxon>Bacteria</taxon>
        <taxon>Pseudomonadati</taxon>
        <taxon>Pseudomonadota</taxon>
        <taxon>Alphaproteobacteria</taxon>
        <taxon>Rhodospirillales</taxon>
        <taxon>Azospirillaceae</taxon>
        <taxon>Nitrospirillum</taxon>
    </lineage>
</organism>
<name>A0A7X0B3N3_9PROT</name>
<reference evidence="1 2" key="1">
    <citation type="submission" date="2020-08" db="EMBL/GenBank/DDBJ databases">
        <title>Genomic Encyclopedia of Type Strains, Phase IV (KMG-IV): sequencing the most valuable type-strain genomes for metagenomic binning, comparative biology and taxonomic classification.</title>
        <authorList>
            <person name="Goeker M."/>
        </authorList>
    </citation>
    <scope>NUCLEOTIDE SEQUENCE [LARGE SCALE GENOMIC DNA]</scope>
    <source>
        <strain evidence="1 2">DSM 22198</strain>
    </source>
</reference>
<keyword evidence="2" id="KW-1185">Reference proteome</keyword>
<sequence>MLFISRRVLTGSMSGLVLILTGAAVMTLHIGRGVQSSFDTIEVGQTENSVVRILGKPSVTEYPAKPFTRYADRGCEAPCFKRFWYENRLMLDTEAWSISIDRDGLVVGKYHWVSP</sequence>
<accession>A0A7X0B3N3</accession>
<dbReference type="AlphaFoldDB" id="A0A7X0B3N3"/>
<dbReference type="Proteomes" id="UP000539175">
    <property type="component" value="Unassembled WGS sequence"/>
</dbReference>
<dbReference type="RefSeq" id="WP_184807305.1">
    <property type="nucleotide sequence ID" value="NZ_JACIIZ010000020.1"/>
</dbReference>
<evidence type="ECO:0000313" key="2">
    <source>
        <dbReference type="Proteomes" id="UP000539175"/>
    </source>
</evidence>
<protein>
    <submittedName>
        <fullName evidence="1">Uncharacterized protein</fullName>
    </submittedName>
</protein>
<proteinExistence type="predicted"/>
<comment type="caution">
    <text evidence="1">The sequence shown here is derived from an EMBL/GenBank/DDBJ whole genome shotgun (WGS) entry which is preliminary data.</text>
</comment>
<gene>
    <name evidence="1" type="ORF">FHS74_005368</name>
</gene>
<dbReference type="EMBL" id="JACIIZ010000020">
    <property type="protein sequence ID" value="MBB6254777.1"/>
    <property type="molecule type" value="Genomic_DNA"/>
</dbReference>